<dbReference type="Proteomes" id="UP000541444">
    <property type="component" value="Unassembled WGS sequence"/>
</dbReference>
<feature type="signal peptide" evidence="9">
    <location>
        <begin position="1"/>
        <end position="23"/>
    </location>
</feature>
<dbReference type="PANTHER" id="PTHR32077">
    <property type="entry name" value="FASCICLIN-LIKE ARABINOGALACTAN PROTEIN"/>
    <property type="match status" value="1"/>
</dbReference>
<feature type="region of interest" description="Disordered" evidence="8">
    <location>
        <begin position="197"/>
        <end position="233"/>
    </location>
</feature>
<keyword evidence="5 9" id="KW-0732">Signal</keyword>
<feature type="domain" description="FAS1" evidence="10">
    <location>
        <begin position="45"/>
        <end position="187"/>
    </location>
</feature>
<dbReference type="GO" id="GO:0009834">
    <property type="term" value="P:plant-type secondary cell wall biogenesis"/>
    <property type="evidence" value="ECO:0007669"/>
    <property type="project" value="TreeGrafter"/>
</dbReference>
<proteinExistence type="inferred from homology"/>
<keyword evidence="4" id="KW-0449">Lipoprotein</keyword>
<name>A0A7J7N4A4_9MAGN</name>
<organism evidence="11 12">
    <name type="scientific">Kingdonia uniflora</name>
    <dbReference type="NCBI Taxonomy" id="39325"/>
    <lineage>
        <taxon>Eukaryota</taxon>
        <taxon>Viridiplantae</taxon>
        <taxon>Streptophyta</taxon>
        <taxon>Embryophyta</taxon>
        <taxon>Tracheophyta</taxon>
        <taxon>Spermatophyta</taxon>
        <taxon>Magnoliopsida</taxon>
        <taxon>Ranunculales</taxon>
        <taxon>Circaeasteraceae</taxon>
        <taxon>Kingdonia</taxon>
    </lineage>
</organism>
<comment type="caution">
    <text evidence="11">The sequence shown here is derived from an EMBL/GenBank/DDBJ whole genome shotgun (WGS) entry which is preliminary data.</text>
</comment>
<accession>A0A7J7N4A4</accession>
<keyword evidence="4" id="KW-0336">GPI-anchor</keyword>
<dbReference type="SUPFAM" id="SSF82153">
    <property type="entry name" value="FAS1 domain"/>
    <property type="match status" value="1"/>
</dbReference>
<dbReference type="Gene3D" id="2.30.180.10">
    <property type="entry name" value="FAS1 domain"/>
    <property type="match status" value="1"/>
</dbReference>
<dbReference type="AlphaFoldDB" id="A0A7J7N4A4"/>
<keyword evidence="12" id="KW-1185">Reference proteome</keyword>
<keyword evidence="4" id="KW-0325">Glycoprotein</keyword>
<dbReference type="Pfam" id="PF02469">
    <property type="entry name" value="Fasciclin"/>
    <property type="match status" value="1"/>
</dbReference>
<dbReference type="InterPro" id="IPR000782">
    <property type="entry name" value="FAS1_domain"/>
</dbReference>
<gene>
    <name evidence="11" type="ORF">GIB67_014148</name>
</gene>
<evidence type="ECO:0000256" key="3">
    <source>
        <dbReference type="ARBA" id="ARBA00022475"/>
    </source>
</evidence>
<evidence type="ECO:0000256" key="4">
    <source>
        <dbReference type="ARBA" id="ARBA00022622"/>
    </source>
</evidence>
<evidence type="ECO:0000313" key="12">
    <source>
        <dbReference type="Proteomes" id="UP000541444"/>
    </source>
</evidence>
<comment type="subcellular location">
    <subcellularLocation>
        <location evidence="1">Cell membrane</location>
        <topology evidence="1">Lipid-anchor</topology>
        <topology evidence="1">GPI-anchor</topology>
    </subcellularLocation>
</comment>
<dbReference type="GO" id="GO:0098552">
    <property type="term" value="C:side of membrane"/>
    <property type="evidence" value="ECO:0007669"/>
    <property type="project" value="UniProtKB-KW"/>
</dbReference>
<dbReference type="OrthoDB" id="286301at2759"/>
<feature type="compositionally biased region" description="Pro residues" evidence="8">
    <location>
        <begin position="197"/>
        <end position="208"/>
    </location>
</feature>
<evidence type="ECO:0000256" key="1">
    <source>
        <dbReference type="ARBA" id="ARBA00004609"/>
    </source>
</evidence>
<evidence type="ECO:0000259" key="10">
    <source>
        <dbReference type="PROSITE" id="PS50213"/>
    </source>
</evidence>
<comment type="function">
    <text evidence="7">May be a cell surface adhesion protein.</text>
</comment>
<keyword evidence="6" id="KW-0472">Membrane</keyword>
<dbReference type="InterPro" id="IPR045003">
    <property type="entry name" value="FLA_A"/>
</dbReference>
<feature type="chain" id="PRO_5029888384" description="FAS1 domain-containing protein" evidence="9">
    <location>
        <begin position="24"/>
        <end position="260"/>
    </location>
</feature>
<protein>
    <recommendedName>
        <fullName evidence="10">FAS1 domain-containing protein</fullName>
    </recommendedName>
</protein>
<comment type="similarity">
    <text evidence="2">Belongs to the fasciclin-like AGP family.</text>
</comment>
<dbReference type="PROSITE" id="PS50213">
    <property type="entry name" value="FAS1"/>
    <property type="match status" value="1"/>
</dbReference>
<evidence type="ECO:0000256" key="6">
    <source>
        <dbReference type="ARBA" id="ARBA00023136"/>
    </source>
</evidence>
<evidence type="ECO:0000256" key="9">
    <source>
        <dbReference type="SAM" id="SignalP"/>
    </source>
</evidence>
<evidence type="ECO:0000256" key="2">
    <source>
        <dbReference type="ARBA" id="ARBA00007843"/>
    </source>
</evidence>
<reference evidence="11 12" key="1">
    <citation type="journal article" date="2020" name="IScience">
        <title>Genome Sequencing of the Endangered Kingdonia uniflora (Circaeasteraceae, Ranunculales) Reveals Potential Mechanisms of Evolutionary Specialization.</title>
        <authorList>
            <person name="Sun Y."/>
            <person name="Deng T."/>
            <person name="Zhang A."/>
            <person name="Moore M.J."/>
            <person name="Landis J.B."/>
            <person name="Lin N."/>
            <person name="Zhang H."/>
            <person name="Zhang X."/>
            <person name="Huang J."/>
            <person name="Zhang X."/>
            <person name="Sun H."/>
            <person name="Wang H."/>
        </authorList>
    </citation>
    <scope>NUCLEOTIDE SEQUENCE [LARGE SCALE GENOMIC DNA]</scope>
    <source>
        <strain evidence="11">TB1705</strain>
        <tissue evidence="11">Leaf</tissue>
    </source>
</reference>
<dbReference type="InterPro" id="IPR036378">
    <property type="entry name" value="FAS1_dom_sf"/>
</dbReference>
<dbReference type="PANTHER" id="PTHR32077:SF3">
    <property type="entry name" value="FASCICLIN-LIKE ARABINOGALACTAN PROTEIN 7"/>
    <property type="match status" value="1"/>
</dbReference>
<dbReference type="GO" id="GO:0005886">
    <property type="term" value="C:plasma membrane"/>
    <property type="evidence" value="ECO:0007669"/>
    <property type="project" value="UniProtKB-SubCell"/>
</dbReference>
<evidence type="ECO:0000256" key="8">
    <source>
        <dbReference type="SAM" id="MobiDB-lite"/>
    </source>
</evidence>
<evidence type="ECO:0000256" key="7">
    <source>
        <dbReference type="ARBA" id="ARBA00024686"/>
    </source>
</evidence>
<evidence type="ECO:0000256" key="5">
    <source>
        <dbReference type="ARBA" id="ARBA00022729"/>
    </source>
</evidence>
<dbReference type="SMART" id="SM00554">
    <property type="entry name" value="FAS1"/>
    <property type="match status" value="1"/>
</dbReference>
<evidence type="ECO:0000313" key="11">
    <source>
        <dbReference type="EMBL" id="KAF6161946.1"/>
    </source>
</evidence>
<sequence>MENIMFFAFSCVVILLGSSRVNAKTVVSPSVSLTPTPAPAPASDFVNLTELFTVAGPFKIFLGYLESTKVIETFQDQANQTEEGITIFVPKDEAFSSLKKPSLSNLTAEQLKSLLLAHALPHFYSLAEFKNLSESNPISTFAGGQYAVNFTDVSGTVQLSSGWTNTKVTSSVHSTDPVAIYQINKVLLPKAIFGTPPPPSPAPAPSPDIAPVADIPSGADGDNALSPKSPPPPSSSYRIISWSILNYIVLAVSGAFISFL</sequence>
<keyword evidence="3" id="KW-1003">Cell membrane</keyword>
<dbReference type="EMBL" id="JACGCM010001069">
    <property type="protein sequence ID" value="KAF6161946.1"/>
    <property type="molecule type" value="Genomic_DNA"/>
</dbReference>
<dbReference type="FunFam" id="2.30.180.10:FF:000012">
    <property type="entry name" value="Fasciclin-like arabinogalactan protein 7"/>
    <property type="match status" value="1"/>
</dbReference>